<feature type="chain" id="PRO_5025515039" description="CobN/magnesium chelatase domain-containing protein" evidence="1">
    <location>
        <begin position="23"/>
        <end position="370"/>
    </location>
</feature>
<name>A0A6C0U256_9GAMM</name>
<evidence type="ECO:0000313" key="3">
    <source>
        <dbReference type="EMBL" id="QIB66106.1"/>
    </source>
</evidence>
<dbReference type="AlphaFoldDB" id="A0A6C0U256"/>
<keyword evidence="4" id="KW-1185">Reference proteome</keyword>
<feature type="domain" description="CobN/magnesium chelatase" evidence="2">
    <location>
        <begin position="126"/>
        <end position="325"/>
    </location>
</feature>
<accession>A0A6C0U256</accession>
<sequence length="370" mass="40722">MFRITLYGLMLAVLCWPAAAQAQNAVLLTSDFVLEGKLRAVQQAALASGVALHYFHAGHADTVAVSSALNQADLVLVDAPRGNDMAVIEQHFGELLQSHAGARLTVVSSTVQAQALAAEHAETMGRYYRHGTQVNFDGLFRYWAVRVAGTASGAIPAPVEFPEQGIYHPDLPELVAESPERYLQWRREAGLHTDNDEGDGIARGIGVLMSKSQFTGDQTQLLNEIIARMEARGAVPWVFYFDSNDAQGVTRMVHSGGQTHVDVLINLTHLQGLVERPRELDALGLPLLQGFVYREGGVADWRADTAGIPMRSVPVFLAMPEQMGRRMRSSSPPLRRVNRWSSMSSWTCCWIGRCGLSPCVARRRHPRKSR</sequence>
<dbReference type="PANTHER" id="PTHR44119:SF4">
    <property type="entry name" value="AEROBIC COBALTOCHELATASE SUBUNIT COBN"/>
    <property type="match status" value="1"/>
</dbReference>
<reference evidence="3 4" key="1">
    <citation type="submission" date="2020-02" db="EMBL/GenBank/DDBJ databases">
        <title>Genome sequencing for Kineobactrum sp. M2.</title>
        <authorList>
            <person name="Park S.-J."/>
        </authorList>
    </citation>
    <scope>NUCLEOTIDE SEQUENCE [LARGE SCALE GENOMIC DNA]</scope>
    <source>
        <strain evidence="3 4">M2</strain>
    </source>
</reference>
<organism evidence="3 4">
    <name type="scientific">Kineobactrum salinum</name>
    <dbReference type="NCBI Taxonomy" id="2708301"/>
    <lineage>
        <taxon>Bacteria</taxon>
        <taxon>Pseudomonadati</taxon>
        <taxon>Pseudomonadota</taxon>
        <taxon>Gammaproteobacteria</taxon>
        <taxon>Cellvibrionales</taxon>
        <taxon>Halieaceae</taxon>
        <taxon>Kineobactrum</taxon>
    </lineage>
</organism>
<dbReference type="KEGG" id="kim:G3T16_12485"/>
<evidence type="ECO:0000259" key="2">
    <source>
        <dbReference type="Pfam" id="PF02514"/>
    </source>
</evidence>
<dbReference type="InterPro" id="IPR003672">
    <property type="entry name" value="CobN/Mg_chltase"/>
</dbReference>
<evidence type="ECO:0000256" key="1">
    <source>
        <dbReference type="SAM" id="SignalP"/>
    </source>
</evidence>
<proteinExistence type="predicted"/>
<dbReference type="EMBL" id="CP048711">
    <property type="protein sequence ID" value="QIB66106.1"/>
    <property type="molecule type" value="Genomic_DNA"/>
</dbReference>
<dbReference type="PANTHER" id="PTHR44119">
    <property type="entry name" value="MAGNESIUM-CHELATASE SUBUNIT CHLH, CHLOROPLASTIC"/>
    <property type="match status" value="1"/>
</dbReference>
<keyword evidence="1" id="KW-0732">Signal</keyword>
<dbReference type="Pfam" id="PF02514">
    <property type="entry name" value="CobN-Mg_chel"/>
    <property type="match status" value="1"/>
</dbReference>
<gene>
    <name evidence="3" type="ORF">G3T16_12485</name>
</gene>
<protein>
    <recommendedName>
        <fullName evidence="2">CobN/magnesium chelatase domain-containing protein</fullName>
    </recommendedName>
</protein>
<evidence type="ECO:0000313" key="4">
    <source>
        <dbReference type="Proteomes" id="UP000477680"/>
    </source>
</evidence>
<dbReference type="Proteomes" id="UP000477680">
    <property type="component" value="Chromosome"/>
</dbReference>
<feature type="signal peptide" evidence="1">
    <location>
        <begin position="1"/>
        <end position="22"/>
    </location>
</feature>